<feature type="region of interest" description="Disordered" evidence="1">
    <location>
        <begin position="24"/>
        <end position="52"/>
    </location>
</feature>
<dbReference type="AlphaFoldDB" id="A0A5N1IQZ6"/>
<evidence type="ECO:0000313" key="3">
    <source>
        <dbReference type="Proteomes" id="UP000326570"/>
    </source>
</evidence>
<comment type="caution">
    <text evidence="2">The sequence shown here is derived from an EMBL/GenBank/DDBJ whole genome shotgun (WGS) entry which is preliminary data.</text>
</comment>
<gene>
    <name evidence="2" type="ORF">F0P94_16360</name>
</gene>
<dbReference type="InterPro" id="IPR032593">
    <property type="entry name" value="DUF4907"/>
</dbReference>
<proteinExistence type="predicted"/>
<evidence type="ECO:0000256" key="1">
    <source>
        <dbReference type="SAM" id="MobiDB-lite"/>
    </source>
</evidence>
<feature type="compositionally biased region" description="Polar residues" evidence="1">
    <location>
        <begin position="42"/>
        <end position="52"/>
    </location>
</feature>
<dbReference type="Proteomes" id="UP000326570">
    <property type="component" value="Unassembled WGS sequence"/>
</dbReference>
<protein>
    <submittedName>
        <fullName evidence="2">DUF4907 domain-containing protein</fullName>
    </submittedName>
</protein>
<dbReference type="PROSITE" id="PS51257">
    <property type="entry name" value="PROKAR_LIPOPROTEIN"/>
    <property type="match status" value="1"/>
</dbReference>
<evidence type="ECO:0000313" key="2">
    <source>
        <dbReference type="EMBL" id="KAA9325990.1"/>
    </source>
</evidence>
<dbReference type="Pfam" id="PF16250">
    <property type="entry name" value="DUF4907"/>
    <property type="match status" value="1"/>
</dbReference>
<accession>A0A5N1IQZ6</accession>
<name>A0A5N1IQZ6_9BACT</name>
<dbReference type="EMBL" id="VTWT01000010">
    <property type="protein sequence ID" value="KAA9325990.1"/>
    <property type="molecule type" value="Genomic_DNA"/>
</dbReference>
<organism evidence="2 3">
    <name type="scientific">Adhaeribacter soli</name>
    <dbReference type="NCBI Taxonomy" id="2607655"/>
    <lineage>
        <taxon>Bacteria</taxon>
        <taxon>Pseudomonadati</taxon>
        <taxon>Bacteroidota</taxon>
        <taxon>Cytophagia</taxon>
        <taxon>Cytophagales</taxon>
        <taxon>Hymenobacteraceae</taxon>
        <taxon>Adhaeribacter</taxon>
    </lineage>
</organism>
<keyword evidence="3" id="KW-1185">Reference proteome</keyword>
<reference evidence="2 3" key="1">
    <citation type="submission" date="2019-09" db="EMBL/GenBank/DDBJ databases">
        <title>Genome sequence of Adhaeribacter sp. M2.</title>
        <authorList>
            <person name="Srinivasan S."/>
        </authorList>
    </citation>
    <scope>NUCLEOTIDE SEQUENCE [LARGE SCALE GENOMIC DNA]</scope>
    <source>
        <strain evidence="2 3">M2</strain>
    </source>
</reference>
<sequence>MKIIYLVLLVILFSACSKQKKEFNQSEQSATEQLHKQPFPPTRTTAAETSVSAESGKTVTAFPEATPAAAFSFQVMPSEGGTFGYEILKDGRPLIRQTSVPGLAGNKGFKTKDQAEKVAGLVIKKLKNGEMPPTITMEELKELNVLN</sequence>
<dbReference type="RefSeq" id="WP_150905003.1">
    <property type="nucleotide sequence ID" value="NZ_VTWT01000010.1"/>
</dbReference>